<dbReference type="Proteomes" id="UP000799438">
    <property type="component" value="Unassembled WGS sequence"/>
</dbReference>
<organism evidence="3 4">
    <name type="scientific">Aplosporella prunicola CBS 121167</name>
    <dbReference type="NCBI Taxonomy" id="1176127"/>
    <lineage>
        <taxon>Eukaryota</taxon>
        <taxon>Fungi</taxon>
        <taxon>Dikarya</taxon>
        <taxon>Ascomycota</taxon>
        <taxon>Pezizomycotina</taxon>
        <taxon>Dothideomycetes</taxon>
        <taxon>Dothideomycetes incertae sedis</taxon>
        <taxon>Botryosphaeriales</taxon>
        <taxon>Aplosporellaceae</taxon>
        <taxon>Aplosporella</taxon>
    </lineage>
</organism>
<proteinExistence type="predicted"/>
<dbReference type="EMBL" id="ML995486">
    <property type="protein sequence ID" value="KAF2141707.1"/>
    <property type="molecule type" value="Genomic_DNA"/>
</dbReference>
<dbReference type="PROSITE" id="PS50177">
    <property type="entry name" value="NTF2_DOMAIN"/>
    <property type="match status" value="1"/>
</dbReference>
<feature type="region of interest" description="Disordered" evidence="1">
    <location>
        <begin position="95"/>
        <end position="124"/>
    </location>
</feature>
<accession>A0A6A6BFK8</accession>
<keyword evidence="4" id="KW-1185">Reference proteome</keyword>
<dbReference type="RefSeq" id="XP_033397419.1">
    <property type="nucleotide sequence ID" value="XM_033540516.1"/>
</dbReference>
<evidence type="ECO:0000313" key="4">
    <source>
        <dbReference type="Proteomes" id="UP000799438"/>
    </source>
</evidence>
<dbReference type="InterPro" id="IPR045875">
    <property type="entry name" value="NTF2"/>
</dbReference>
<dbReference type="GO" id="GO:0006913">
    <property type="term" value="P:nucleocytoplasmic transport"/>
    <property type="evidence" value="ECO:0007669"/>
    <property type="project" value="InterPro"/>
</dbReference>
<dbReference type="PANTHER" id="PTHR12612">
    <property type="entry name" value="NUCLEAR TRANSPORT FACTOR 2"/>
    <property type="match status" value="1"/>
</dbReference>
<dbReference type="InterPro" id="IPR018222">
    <property type="entry name" value="Nuclear_transport_factor_2_euk"/>
</dbReference>
<dbReference type="AlphaFoldDB" id="A0A6A6BFK8"/>
<sequence length="188" mass="21278">MAQQPNADLITKITTSAAETFTDAYYTALQAARRTLSSYYVAKETFPDDQVVPSITWNGNVFNDANDYQRMWEEQMPSYSYFEVQCLDCQVLNPNPPQSKEEKAAASQVDASESRPAGVTAKKGKKDEEHIITSMLVTVNGFVRLEERSEGPQRGFSEVFILVPNMDVTKANEGKRWLIQTQNFRYVV</sequence>
<reference evidence="3" key="1">
    <citation type="journal article" date="2020" name="Stud. Mycol.">
        <title>101 Dothideomycetes genomes: a test case for predicting lifestyles and emergence of pathogens.</title>
        <authorList>
            <person name="Haridas S."/>
            <person name="Albert R."/>
            <person name="Binder M."/>
            <person name="Bloem J."/>
            <person name="Labutti K."/>
            <person name="Salamov A."/>
            <person name="Andreopoulos B."/>
            <person name="Baker S."/>
            <person name="Barry K."/>
            <person name="Bills G."/>
            <person name="Bluhm B."/>
            <person name="Cannon C."/>
            <person name="Castanera R."/>
            <person name="Culley D."/>
            <person name="Daum C."/>
            <person name="Ezra D."/>
            <person name="Gonzalez J."/>
            <person name="Henrissat B."/>
            <person name="Kuo A."/>
            <person name="Liang C."/>
            <person name="Lipzen A."/>
            <person name="Lutzoni F."/>
            <person name="Magnuson J."/>
            <person name="Mondo S."/>
            <person name="Nolan M."/>
            <person name="Ohm R."/>
            <person name="Pangilinan J."/>
            <person name="Park H.-J."/>
            <person name="Ramirez L."/>
            <person name="Alfaro M."/>
            <person name="Sun H."/>
            <person name="Tritt A."/>
            <person name="Yoshinaga Y."/>
            <person name="Zwiers L.-H."/>
            <person name="Turgeon B."/>
            <person name="Goodwin S."/>
            <person name="Spatafora J."/>
            <person name="Crous P."/>
            <person name="Grigoriev I."/>
        </authorList>
    </citation>
    <scope>NUCLEOTIDE SEQUENCE</scope>
    <source>
        <strain evidence="3">CBS 121167</strain>
    </source>
</reference>
<evidence type="ECO:0000256" key="1">
    <source>
        <dbReference type="SAM" id="MobiDB-lite"/>
    </source>
</evidence>
<feature type="domain" description="NTF2" evidence="2">
    <location>
        <begin position="17"/>
        <end position="186"/>
    </location>
</feature>
<dbReference type="Gene3D" id="3.10.450.50">
    <property type="match status" value="1"/>
</dbReference>
<evidence type="ECO:0000259" key="2">
    <source>
        <dbReference type="PROSITE" id="PS50177"/>
    </source>
</evidence>
<gene>
    <name evidence="3" type="ORF">K452DRAFT_287662</name>
</gene>
<dbReference type="GeneID" id="54298012"/>
<protein>
    <recommendedName>
        <fullName evidence="2">NTF2 domain-containing protein</fullName>
    </recommendedName>
</protein>
<dbReference type="SUPFAM" id="SSF54427">
    <property type="entry name" value="NTF2-like"/>
    <property type="match status" value="1"/>
</dbReference>
<evidence type="ECO:0000313" key="3">
    <source>
        <dbReference type="EMBL" id="KAF2141707.1"/>
    </source>
</evidence>
<dbReference type="OrthoDB" id="25408at2759"/>
<name>A0A6A6BFK8_9PEZI</name>
<dbReference type="InterPro" id="IPR032710">
    <property type="entry name" value="NTF2-like_dom_sf"/>
</dbReference>